<comment type="caution">
    <text evidence="1">The sequence shown here is derived from an EMBL/GenBank/DDBJ whole genome shotgun (WGS) entry which is preliminary data.</text>
</comment>
<evidence type="ECO:0000313" key="2">
    <source>
        <dbReference type="Proteomes" id="UP001305647"/>
    </source>
</evidence>
<name>A0AAN6T011_9PEZI</name>
<keyword evidence="2" id="KW-1185">Reference proteome</keyword>
<reference evidence="1" key="2">
    <citation type="submission" date="2023-05" db="EMBL/GenBank/DDBJ databases">
        <authorList>
            <consortium name="Lawrence Berkeley National Laboratory"/>
            <person name="Steindorff A."/>
            <person name="Hensen N."/>
            <person name="Bonometti L."/>
            <person name="Westerberg I."/>
            <person name="Brannstrom I.O."/>
            <person name="Guillou S."/>
            <person name="Cros-Aarteil S."/>
            <person name="Calhoun S."/>
            <person name="Haridas S."/>
            <person name="Kuo A."/>
            <person name="Mondo S."/>
            <person name="Pangilinan J."/>
            <person name="Riley R."/>
            <person name="Labutti K."/>
            <person name="Andreopoulos B."/>
            <person name="Lipzen A."/>
            <person name="Chen C."/>
            <person name="Yanf M."/>
            <person name="Daum C."/>
            <person name="Ng V."/>
            <person name="Clum A."/>
            <person name="Ohm R."/>
            <person name="Martin F."/>
            <person name="Silar P."/>
            <person name="Natvig D."/>
            <person name="Lalanne C."/>
            <person name="Gautier V."/>
            <person name="Ament-Velasquez S.L."/>
            <person name="Kruys A."/>
            <person name="Hutchinson M.I."/>
            <person name="Powell A.J."/>
            <person name="Barry K."/>
            <person name="Miller A.N."/>
            <person name="Grigoriev I.V."/>
            <person name="Debuchy R."/>
            <person name="Gladieux P."/>
            <person name="Thoren M.H."/>
            <person name="Johannesson H."/>
        </authorList>
    </citation>
    <scope>NUCLEOTIDE SEQUENCE</scope>
    <source>
        <strain evidence="1">CBS 757.83</strain>
    </source>
</reference>
<accession>A0AAN6T011</accession>
<reference evidence="1" key="1">
    <citation type="journal article" date="2023" name="Mol. Phylogenet. Evol.">
        <title>Genome-scale phylogeny and comparative genomics of the fungal order Sordariales.</title>
        <authorList>
            <person name="Hensen N."/>
            <person name="Bonometti L."/>
            <person name="Westerberg I."/>
            <person name="Brannstrom I.O."/>
            <person name="Guillou S."/>
            <person name="Cros-Aarteil S."/>
            <person name="Calhoun S."/>
            <person name="Haridas S."/>
            <person name="Kuo A."/>
            <person name="Mondo S."/>
            <person name="Pangilinan J."/>
            <person name="Riley R."/>
            <person name="LaButti K."/>
            <person name="Andreopoulos B."/>
            <person name="Lipzen A."/>
            <person name="Chen C."/>
            <person name="Yan M."/>
            <person name="Daum C."/>
            <person name="Ng V."/>
            <person name="Clum A."/>
            <person name="Steindorff A."/>
            <person name="Ohm R.A."/>
            <person name="Martin F."/>
            <person name="Silar P."/>
            <person name="Natvig D.O."/>
            <person name="Lalanne C."/>
            <person name="Gautier V."/>
            <person name="Ament-Velasquez S.L."/>
            <person name="Kruys A."/>
            <person name="Hutchinson M.I."/>
            <person name="Powell A.J."/>
            <person name="Barry K."/>
            <person name="Miller A.N."/>
            <person name="Grigoriev I.V."/>
            <person name="Debuchy R."/>
            <person name="Gladieux P."/>
            <person name="Hiltunen Thoren M."/>
            <person name="Johannesson H."/>
        </authorList>
    </citation>
    <scope>NUCLEOTIDE SEQUENCE</scope>
    <source>
        <strain evidence="1">CBS 757.83</strain>
    </source>
</reference>
<dbReference type="Proteomes" id="UP001305647">
    <property type="component" value="Unassembled WGS sequence"/>
</dbReference>
<evidence type="ECO:0000313" key="1">
    <source>
        <dbReference type="EMBL" id="KAK4099117.1"/>
    </source>
</evidence>
<dbReference type="AlphaFoldDB" id="A0AAN6T011"/>
<organism evidence="1 2">
    <name type="scientific">Parathielavia hyrcaniae</name>
    <dbReference type="NCBI Taxonomy" id="113614"/>
    <lineage>
        <taxon>Eukaryota</taxon>
        <taxon>Fungi</taxon>
        <taxon>Dikarya</taxon>
        <taxon>Ascomycota</taxon>
        <taxon>Pezizomycotina</taxon>
        <taxon>Sordariomycetes</taxon>
        <taxon>Sordariomycetidae</taxon>
        <taxon>Sordariales</taxon>
        <taxon>Chaetomiaceae</taxon>
        <taxon>Parathielavia</taxon>
    </lineage>
</organism>
<sequence length="154" mass="17874">MALNYQKQRRLRYKICKKSKRAAACAKPSHLVEDSLDGARKPVLPNSGGLPVMGLQIAQNRRRQKAPKPKLEIKVINFRERVKILENALAWSEQRIAREERHRGRIQQLEQSNLLLRADAGEMKGAFSLELVRQRAINQQLQQDIVKMREDKDR</sequence>
<gene>
    <name evidence="1" type="ORF">N658DRAFT_560582</name>
</gene>
<dbReference type="EMBL" id="MU863652">
    <property type="protein sequence ID" value="KAK4099117.1"/>
    <property type="molecule type" value="Genomic_DNA"/>
</dbReference>
<protein>
    <submittedName>
        <fullName evidence="1">Uncharacterized protein</fullName>
    </submittedName>
</protein>
<proteinExistence type="predicted"/>